<evidence type="ECO:0000256" key="1">
    <source>
        <dbReference type="ARBA" id="ARBA00004496"/>
    </source>
</evidence>
<dbReference type="GO" id="GO:0005829">
    <property type="term" value="C:cytosol"/>
    <property type="evidence" value="ECO:0007669"/>
    <property type="project" value="UniProtKB-UniRule"/>
</dbReference>
<dbReference type="GO" id="GO:0004518">
    <property type="term" value="F:nuclease activity"/>
    <property type="evidence" value="ECO:0007669"/>
    <property type="project" value="TreeGrafter"/>
</dbReference>
<accession>A0A0H2RNQ3</accession>
<feature type="region of interest" description="Disordered" evidence="5">
    <location>
        <begin position="101"/>
        <end position="174"/>
    </location>
</feature>
<comment type="subcellular location">
    <subcellularLocation>
        <location evidence="1 4">Cytoplasm</location>
    </subcellularLocation>
</comment>
<evidence type="ECO:0000256" key="2">
    <source>
        <dbReference type="ARBA" id="ARBA00022490"/>
    </source>
</evidence>
<feature type="compositionally biased region" description="Basic and acidic residues" evidence="5">
    <location>
        <begin position="136"/>
        <end position="160"/>
    </location>
</feature>
<dbReference type="OrthoDB" id="10023235at2759"/>
<organism evidence="8 9">
    <name type="scientific">Schizopora paradoxa</name>
    <dbReference type="NCBI Taxonomy" id="27342"/>
    <lineage>
        <taxon>Eukaryota</taxon>
        <taxon>Fungi</taxon>
        <taxon>Dikarya</taxon>
        <taxon>Basidiomycota</taxon>
        <taxon>Agaricomycotina</taxon>
        <taxon>Agaricomycetes</taxon>
        <taxon>Hymenochaetales</taxon>
        <taxon>Schizoporaceae</taxon>
        <taxon>Schizopora</taxon>
    </lineage>
</organism>
<feature type="domain" description="Tudor" evidence="6">
    <location>
        <begin position="757"/>
        <end position="816"/>
    </location>
</feature>
<keyword evidence="2 4" id="KW-0963">Cytoplasm</keyword>
<evidence type="ECO:0000256" key="5">
    <source>
        <dbReference type="SAM" id="MobiDB-lite"/>
    </source>
</evidence>
<evidence type="ECO:0000256" key="3">
    <source>
        <dbReference type="ARBA" id="ARBA00022737"/>
    </source>
</evidence>
<dbReference type="PROSITE" id="PS50304">
    <property type="entry name" value="TUDOR"/>
    <property type="match status" value="1"/>
</dbReference>
<dbReference type="PROSITE" id="PS50830">
    <property type="entry name" value="TNASE_3"/>
    <property type="match status" value="4"/>
</dbReference>
<dbReference type="GO" id="GO:0005634">
    <property type="term" value="C:nucleus"/>
    <property type="evidence" value="ECO:0007669"/>
    <property type="project" value="TreeGrafter"/>
</dbReference>
<dbReference type="EMBL" id="KQ086207">
    <property type="protein sequence ID" value="KLO06436.1"/>
    <property type="molecule type" value="Genomic_DNA"/>
</dbReference>
<dbReference type="CDD" id="cd00175">
    <property type="entry name" value="SNc"/>
    <property type="match status" value="1"/>
</dbReference>
<evidence type="ECO:0000313" key="9">
    <source>
        <dbReference type="Proteomes" id="UP000053477"/>
    </source>
</evidence>
<dbReference type="Gene3D" id="2.40.50.90">
    <property type="match status" value="5"/>
</dbReference>
<dbReference type="PIRSF" id="PIRSF017179">
    <property type="entry name" value="RISC-Tudor-SN"/>
    <property type="match status" value="1"/>
</dbReference>
<evidence type="ECO:0000259" key="7">
    <source>
        <dbReference type="PROSITE" id="PS50830"/>
    </source>
</evidence>
<dbReference type="PANTHER" id="PTHR12302:SF2">
    <property type="entry name" value="STAPHYLOCOCCAL NUCLEASE DOMAIN-CONTAINING PROTEIN 1"/>
    <property type="match status" value="1"/>
</dbReference>
<feature type="domain" description="TNase-like" evidence="7">
    <location>
        <begin position="376"/>
        <end position="516"/>
    </location>
</feature>
<feature type="domain" description="TNase-like" evidence="7">
    <location>
        <begin position="546"/>
        <end position="680"/>
    </location>
</feature>
<dbReference type="Pfam" id="PF00565">
    <property type="entry name" value="SNase"/>
    <property type="match status" value="4"/>
</dbReference>
<evidence type="ECO:0000256" key="4">
    <source>
        <dbReference type="PIRNR" id="PIRNR017179"/>
    </source>
</evidence>
<dbReference type="GO" id="GO:0003723">
    <property type="term" value="F:RNA binding"/>
    <property type="evidence" value="ECO:0007669"/>
    <property type="project" value="UniProtKB-UniRule"/>
</dbReference>
<protein>
    <submittedName>
        <fullName evidence="8">Transcription factor</fullName>
    </submittedName>
</protein>
<sequence>MAAMRAFQVAVISGDTLVLRGRPGQQNQIPKERILHLVDITAPRLGTASREDEPWAFESREYLRTLVVGKEVQFTSIHALPPGTEDVQRDLGHAEILLPAPAPAASSDGARSVTPNPQAGGPVDLASELLRSGWVKTKEQKREPTEEDLKKRELENEARTGSKGLWNPQGPKDRNVVYTMPEDSQAFITEWRGKSLDAIVEQVRDGSTVRVRLLMPDGDHQFVNIALAGVRCPRVGSKPGEASEEFAEEARFFTESRLLQRAVRVQLLSLPAPAATPFQNTQNGSAPAPASIFIGNVLHPAGNVAEHLVANGLARVVDWHAGMLAAGGGMERLRGAERAAKAKALNLYANSARPVGASGSADAKASNGSAHGSVGRTFEAVVVRVWSGDQISVVPKDGGKERRITLSSTRAPRTNEPKQAYYAAEAKEFLRRKLIGKTVKVHIDFIRPKEGDFDERECATVRYGGGNTNVAEQLIEKGLATALRHKRDDEDRSSDYDKLMAAEQTAVTELIGLHSGKEVSSPKAPMNVSDSVSRANSHLSGFKRLGRVPGVVEYVASGSRFKILMPKDNQTFTLVLGGIRAPRSGRNPNDKGEPFGAEALDFSTRRYMQRDVEVEFESVDKNGAFIGALYLNKTENVAVALVKEGLATVHDYSAETLSWVKHLYDAQKEAQDNNLNIWKDYDAAAEAEAAEQEQSQSDEVQALKPEYQDVIISDVRTDNGLQFSVQILNTEGIASLEKLMHDFSLHYRASAAPANFVPRNGDLVSAKFSDGSWYRAKVRRASPLKKEAEVTFIDYGNQDTVSFKDLRPLDARFKSLPGQAHDARLSFVKLVDPSSEYYSEAIDRFRSLCDSKRLVANVDHREGNHVLHLRLMDPSDSESARDPLNCINADLVREGLAVVDRKGCRYASAYPSVLKKMQDATMGAKRDRLGMFEFGDVEED</sequence>
<dbReference type="InterPro" id="IPR035437">
    <property type="entry name" value="SNase_OB-fold_sf"/>
</dbReference>
<dbReference type="STRING" id="27342.A0A0H2RNQ3"/>
<dbReference type="InParanoid" id="A0A0H2RNQ3"/>
<dbReference type="InterPro" id="IPR016685">
    <property type="entry name" value="Silence_cplx_Nase-comp_TudorSN"/>
</dbReference>
<gene>
    <name evidence="8" type="ORF">SCHPADRAFT_689790</name>
</gene>
<dbReference type="SUPFAM" id="SSF63748">
    <property type="entry name" value="Tudor/PWWP/MBT"/>
    <property type="match status" value="1"/>
</dbReference>
<dbReference type="AlphaFoldDB" id="A0A0H2RNQ3"/>
<feature type="domain" description="TNase-like" evidence="7">
    <location>
        <begin position="2"/>
        <end position="168"/>
    </location>
</feature>
<evidence type="ECO:0000259" key="6">
    <source>
        <dbReference type="PROSITE" id="PS50304"/>
    </source>
</evidence>
<dbReference type="GO" id="GO:0006402">
    <property type="term" value="P:mRNA catabolic process"/>
    <property type="evidence" value="ECO:0007669"/>
    <property type="project" value="UniProtKB-UniRule"/>
</dbReference>
<dbReference type="GO" id="GO:0031047">
    <property type="term" value="P:regulatory ncRNA-mediated gene silencing"/>
    <property type="evidence" value="ECO:0007669"/>
    <property type="project" value="UniProtKB-UniRule"/>
</dbReference>
<dbReference type="GO" id="GO:0031332">
    <property type="term" value="C:RNAi effector complex"/>
    <property type="evidence" value="ECO:0007669"/>
    <property type="project" value="InterPro"/>
</dbReference>
<dbReference type="FunFam" id="2.30.30.140:FF:000018">
    <property type="entry name" value="Serine/threonine-protein kinase 31"/>
    <property type="match status" value="1"/>
</dbReference>
<dbReference type="SUPFAM" id="SSF50199">
    <property type="entry name" value="Staphylococcal nuclease"/>
    <property type="match status" value="5"/>
</dbReference>
<feature type="domain" description="TNase-like" evidence="7">
    <location>
        <begin position="194"/>
        <end position="350"/>
    </location>
</feature>
<proteinExistence type="predicted"/>
<dbReference type="SMART" id="SM00333">
    <property type="entry name" value="TUDOR"/>
    <property type="match status" value="1"/>
</dbReference>
<reference evidence="8 9" key="1">
    <citation type="submission" date="2015-04" db="EMBL/GenBank/DDBJ databases">
        <title>Complete genome sequence of Schizopora paradoxa KUC8140, a cosmopolitan wood degrader in East Asia.</title>
        <authorList>
            <consortium name="DOE Joint Genome Institute"/>
            <person name="Min B."/>
            <person name="Park H."/>
            <person name="Jang Y."/>
            <person name="Kim J.-J."/>
            <person name="Kim K.H."/>
            <person name="Pangilinan J."/>
            <person name="Lipzen A."/>
            <person name="Riley R."/>
            <person name="Grigoriev I.V."/>
            <person name="Spatafora J.W."/>
            <person name="Choi I.-G."/>
        </authorList>
    </citation>
    <scope>NUCLEOTIDE SEQUENCE [LARGE SCALE GENOMIC DNA]</scope>
    <source>
        <strain evidence="8 9">KUC8140</strain>
    </source>
</reference>
<dbReference type="InterPro" id="IPR002999">
    <property type="entry name" value="Tudor"/>
</dbReference>
<dbReference type="Pfam" id="PF00567">
    <property type="entry name" value="TUDOR"/>
    <property type="match status" value="1"/>
</dbReference>
<name>A0A0H2RNQ3_9AGAM</name>
<evidence type="ECO:0000313" key="8">
    <source>
        <dbReference type="EMBL" id="KLO06436.1"/>
    </source>
</evidence>
<dbReference type="Proteomes" id="UP000053477">
    <property type="component" value="Unassembled WGS sequence"/>
</dbReference>
<dbReference type="Gene3D" id="2.30.30.140">
    <property type="match status" value="1"/>
</dbReference>
<keyword evidence="9" id="KW-1185">Reference proteome</keyword>
<keyword evidence="3" id="KW-0677">Repeat</keyword>
<dbReference type="PANTHER" id="PTHR12302">
    <property type="entry name" value="EBNA2 BINDING PROTEIN P100"/>
    <property type="match status" value="1"/>
</dbReference>
<dbReference type="SMART" id="SM00318">
    <property type="entry name" value="SNc"/>
    <property type="match status" value="4"/>
</dbReference>
<dbReference type="FunFam" id="2.40.50.90:FF:000001">
    <property type="entry name" value="Staphylococcal nuclease domain-containing protein"/>
    <property type="match status" value="1"/>
</dbReference>
<dbReference type="FunCoup" id="A0A0H2RNQ3">
    <property type="interactions" value="819"/>
</dbReference>
<dbReference type="InterPro" id="IPR016071">
    <property type="entry name" value="Staphylococal_nuclease_OB-fold"/>
</dbReference>